<dbReference type="PROSITE" id="PS00058">
    <property type="entry name" value="DNA_MISMATCH_REPAIR_1"/>
    <property type="match status" value="1"/>
</dbReference>
<keyword evidence="5" id="KW-0539">Nucleus</keyword>
<dbReference type="InterPro" id="IPR036890">
    <property type="entry name" value="HATPase_C_sf"/>
</dbReference>
<feature type="domain" description="DNA mismatch repair protein S5" evidence="7">
    <location>
        <begin position="229"/>
        <end position="350"/>
    </location>
</feature>
<dbReference type="InterPro" id="IPR013507">
    <property type="entry name" value="DNA_mismatch_S5_2-like"/>
</dbReference>
<dbReference type="Pfam" id="PF16413">
    <property type="entry name" value="Mlh1_C"/>
    <property type="match status" value="1"/>
</dbReference>
<organism evidence="8">
    <name type="scientific">Phaffia rhodozyma</name>
    <name type="common">Yeast</name>
    <name type="synonym">Xanthophyllomyces dendrorhous</name>
    <dbReference type="NCBI Taxonomy" id="264483"/>
    <lineage>
        <taxon>Eukaryota</taxon>
        <taxon>Fungi</taxon>
        <taxon>Dikarya</taxon>
        <taxon>Basidiomycota</taxon>
        <taxon>Agaricomycotina</taxon>
        <taxon>Tremellomycetes</taxon>
        <taxon>Cystofilobasidiales</taxon>
        <taxon>Mrakiaceae</taxon>
        <taxon>Phaffia</taxon>
    </lineage>
</organism>
<dbReference type="PANTHER" id="PTHR10073">
    <property type="entry name" value="DNA MISMATCH REPAIR PROTEIN MLH, PMS, MUTL"/>
    <property type="match status" value="1"/>
</dbReference>
<comment type="similarity">
    <text evidence="2">Belongs to the DNA mismatch repair MutL/HexB family.</text>
</comment>
<dbReference type="GO" id="GO:0032389">
    <property type="term" value="C:MutLalpha complex"/>
    <property type="evidence" value="ECO:0007669"/>
    <property type="project" value="TreeGrafter"/>
</dbReference>
<comment type="subcellular location">
    <subcellularLocation>
        <location evidence="1">Nucleus</location>
    </subcellularLocation>
</comment>
<feature type="compositionally biased region" description="Polar residues" evidence="6">
    <location>
        <begin position="393"/>
        <end position="422"/>
    </location>
</feature>
<dbReference type="InterPro" id="IPR014721">
    <property type="entry name" value="Ribsml_uS5_D2-typ_fold_subgr"/>
</dbReference>
<dbReference type="InterPro" id="IPR014762">
    <property type="entry name" value="DNA_mismatch_repair_CS"/>
</dbReference>
<dbReference type="NCBIfam" id="TIGR00585">
    <property type="entry name" value="mutl"/>
    <property type="match status" value="1"/>
</dbReference>
<feature type="region of interest" description="Disordered" evidence="6">
    <location>
        <begin position="454"/>
        <end position="490"/>
    </location>
</feature>
<proteinExistence type="inferred from homology"/>
<protein>
    <submittedName>
        <fullName evidence="8">DNA mismatch repair protein-MLH1 family</fullName>
    </submittedName>
</protein>
<keyword evidence="3" id="KW-0227">DNA damage</keyword>
<dbReference type="GO" id="GO:0006298">
    <property type="term" value="P:mismatch repair"/>
    <property type="evidence" value="ECO:0007669"/>
    <property type="project" value="InterPro"/>
</dbReference>
<dbReference type="InterPro" id="IPR020568">
    <property type="entry name" value="Ribosomal_Su5_D2-typ_SF"/>
</dbReference>
<feature type="compositionally biased region" description="Acidic residues" evidence="6">
    <location>
        <begin position="466"/>
        <end position="475"/>
    </location>
</feature>
<dbReference type="SUPFAM" id="SSF54211">
    <property type="entry name" value="Ribosomal protein S5 domain 2-like"/>
    <property type="match status" value="1"/>
</dbReference>
<dbReference type="Gene3D" id="3.30.230.10">
    <property type="match status" value="1"/>
</dbReference>
<evidence type="ECO:0000256" key="3">
    <source>
        <dbReference type="ARBA" id="ARBA00022763"/>
    </source>
</evidence>
<feature type="region of interest" description="Disordered" evidence="6">
    <location>
        <begin position="354"/>
        <end position="426"/>
    </location>
</feature>
<dbReference type="AlphaFoldDB" id="A0A0F7SVS6"/>
<dbReference type="FunFam" id="3.30.565.10:FF:000109">
    <property type="entry name" value="Related to MLH1-DNA mismatch repair protein"/>
    <property type="match status" value="1"/>
</dbReference>
<dbReference type="SMART" id="SM01340">
    <property type="entry name" value="DNA_mis_repair"/>
    <property type="match status" value="1"/>
</dbReference>
<dbReference type="EMBL" id="LN483166">
    <property type="protein sequence ID" value="CED84675.1"/>
    <property type="molecule type" value="Genomic_DNA"/>
</dbReference>
<evidence type="ECO:0000256" key="6">
    <source>
        <dbReference type="SAM" id="MobiDB-lite"/>
    </source>
</evidence>
<dbReference type="GO" id="GO:0016887">
    <property type="term" value="F:ATP hydrolysis activity"/>
    <property type="evidence" value="ECO:0007669"/>
    <property type="project" value="InterPro"/>
</dbReference>
<evidence type="ECO:0000256" key="4">
    <source>
        <dbReference type="ARBA" id="ARBA00023204"/>
    </source>
</evidence>
<feature type="compositionally biased region" description="Polar residues" evidence="6">
    <location>
        <begin position="354"/>
        <end position="370"/>
    </location>
</feature>
<dbReference type="CDD" id="cd16926">
    <property type="entry name" value="HATPase_MutL-MLH-PMS-like"/>
    <property type="match status" value="1"/>
</dbReference>
<evidence type="ECO:0000259" key="7">
    <source>
        <dbReference type="SMART" id="SM01340"/>
    </source>
</evidence>
<evidence type="ECO:0000256" key="2">
    <source>
        <dbReference type="ARBA" id="ARBA00006082"/>
    </source>
</evidence>
<dbReference type="GO" id="GO:0140664">
    <property type="term" value="F:ATP-dependent DNA damage sensor activity"/>
    <property type="evidence" value="ECO:0007669"/>
    <property type="project" value="InterPro"/>
</dbReference>
<dbReference type="FunFam" id="3.30.230.10:FF:000014">
    <property type="entry name" value="DNA mismatch repair protein Mlh1"/>
    <property type="match status" value="1"/>
</dbReference>
<keyword evidence="4" id="KW-0234">DNA repair</keyword>
<reference evidence="8" key="1">
    <citation type="submission" date="2014-08" db="EMBL/GenBank/DDBJ databases">
        <authorList>
            <person name="Sharma Rahul"/>
            <person name="Thines Marco"/>
        </authorList>
    </citation>
    <scope>NUCLEOTIDE SEQUENCE</scope>
</reference>
<dbReference type="Gene3D" id="3.30.565.10">
    <property type="entry name" value="Histidine kinase-like ATPase, C-terminal domain"/>
    <property type="match status" value="1"/>
</dbReference>
<evidence type="ECO:0000256" key="5">
    <source>
        <dbReference type="ARBA" id="ARBA00023242"/>
    </source>
</evidence>
<accession>A0A0F7SVS6</accession>
<evidence type="ECO:0000256" key="1">
    <source>
        <dbReference type="ARBA" id="ARBA00004123"/>
    </source>
</evidence>
<dbReference type="GO" id="GO:0030983">
    <property type="term" value="F:mismatched DNA binding"/>
    <property type="evidence" value="ECO:0007669"/>
    <property type="project" value="InterPro"/>
</dbReference>
<dbReference type="GO" id="GO:0061982">
    <property type="term" value="P:meiosis I cell cycle process"/>
    <property type="evidence" value="ECO:0007669"/>
    <property type="project" value="UniProtKB-ARBA"/>
</dbReference>
<sequence length="779" mass="87593">MESEQDTPFEPKPIVALDEIVINRIAAGEIIQRPANALKELIENCLDAGAKSIRVSVKDGGLKLLQIQDDGCGIRHADLPILCQRFTTSKLRTFSDLETIATYGFRGEALASISHVAHVSVLTKTKEGNCAWKANYSDGVLIPLRPGESPEPKSAAGNQGTTIIVEDLFFNVPTRRKALKSTSDEFSRILDVVTKYSIHNPSVSFMCKKAGQAAPVLSTPCLSTSAQTIRIVHGPTLAKELLHLPKTKNTQFEFEFEGWLTGANWNTKRSGGFLVFINHRLVDCPRLKKAVEALYSVILPKGTYPWVYIDLLIKPENVDVNVHPTKSEVHFLNEEEIIEAVCETVQEVLIGANSSRTYSTQPQNTVQQGSDPHHDSDPEFEEEEPREVKNLPTFGTNSGTYGGSKPSSTRIVSRSSTQQSNPAHKVRVDPTVRTLDSMFAPLNSKISTIVPPESAPIKRRRIDERVESEEGDEDENKSKANIEDDADMSEDEVEWVNEEVNTRTIDETKQKSNRERGISGGGLVRTSECRLTSIVRLRNLVKEKRHNLVSEIIKDHKFVGIVSCERTQSLIQHNTKLYLVNHAAIADELFYQLGLCQFGEIGKIRLDPPAEIKPLLKLAIVLEEDVPEERREATIQMIEQRLIERREMLDEYFSLTITEDGRIESIPLLLEGYTPDLNRLPEFLMRLGPGVDWSDEEACFESFLRELAYFYIPLPLLPSDETDATRDKERELESFQIEHVIFPALRRHLRPSKSLLKGGHITQVANLPDLYKVFESDLL</sequence>
<dbReference type="Pfam" id="PF13589">
    <property type="entry name" value="HATPase_c_3"/>
    <property type="match status" value="1"/>
</dbReference>
<dbReference type="InterPro" id="IPR032189">
    <property type="entry name" value="Mlh1_C"/>
</dbReference>
<evidence type="ECO:0000313" key="8">
    <source>
        <dbReference type="EMBL" id="CED84675.1"/>
    </source>
</evidence>
<dbReference type="InterPro" id="IPR038973">
    <property type="entry name" value="MutL/Mlh/Pms-like"/>
</dbReference>
<dbReference type="Pfam" id="PF01119">
    <property type="entry name" value="DNA_mis_repair"/>
    <property type="match status" value="1"/>
</dbReference>
<dbReference type="InterPro" id="IPR002099">
    <property type="entry name" value="MutL/Mlh/PMS"/>
</dbReference>
<dbReference type="SUPFAM" id="SSF55874">
    <property type="entry name" value="ATPase domain of HSP90 chaperone/DNA topoisomerase II/histidine kinase"/>
    <property type="match status" value="1"/>
</dbReference>
<name>A0A0F7SVS6_PHARH</name>
<dbReference type="GO" id="GO:0005524">
    <property type="term" value="F:ATP binding"/>
    <property type="evidence" value="ECO:0007669"/>
    <property type="project" value="InterPro"/>
</dbReference>
<dbReference type="PANTHER" id="PTHR10073:SF12">
    <property type="entry name" value="DNA MISMATCH REPAIR PROTEIN MLH1"/>
    <property type="match status" value="1"/>
</dbReference>